<sequence>MWVLMMALAVSGCAVENARYTLRDDAGVQAEFHAVASGPQWRAQLALRVHSSHTGLDAWFLPWNGGSDGSQHLASSTDVTAQDGNRRIPMEDRARSAISATSAPTRTIAS</sequence>
<organism evidence="1">
    <name type="scientific">Xanthomonas vasicola pv. vasculorum NCPPB 890</name>
    <dbReference type="NCBI Taxonomy" id="1184265"/>
    <lineage>
        <taxon>Bacteria</taxon>
        <taxon>Pseudomonadati</taxon>
        <taxon>Pseudomonadota</taxon>
        <taxon>Gammaproteobacteria</taxon>
        <taxon>Lysobacterales</taxon>
        <taxon>Lysobacteraceae</taxon>
        <taxon>Xanthomonas</taxon>
    </lineage>
</organism>
<dbReference type="EMBL" id="AKBN01000053">
    <property type="protein sequence ID" value="KFA03837.1"/>
    <property type="molecule type" value="Genomic_DNA"/>
</dbReference>
<comment type="caution">
    <text evidence="1">The sequence shown here is derived from an EMBL/GenBank/DDBJ whole genome shotgun (WGS) entry which is preliminary data.</text>
</comment>
<accession>A0A836P5Z7</accession>
<gene>
    <name evidence="1" type="ORF">A11K_0101105</name>
</gene>
<protein>
    <submittedName>
        <fullName evidence="1">Uncharacterized protein</fullName>
    </submittedName>
</protein>
<reference evidence="1" key="1">
    <citation type="submission" date="2012-05" db="EMBL/GenBank/DDBJ databases">
        <authorList>
            <person name="Studholme D.J."/>
            <person name="Wasukira A."/>
            <person name="Grant M."/>
        </authorList>
    </citation>
    <scope>NUCLEOTIDE SEQUENCE [LARGE SCALE GENOMIC DNA]</scope>
    <source>
        <strain evidence="1">NCPPB 890</strain>
    </source>
</reference>
<dbReference type="RefSeq" id="WP_010368299.1">
    <property type="nucleotide sequence ID" value="NZ_AKBN02000012.1"/>
</dbReference>
<dbReference type="GeneID" id="69688631"/>
<proteinExistence type="predicted"/>
<name>A0A836P5Z7_XANVA</name>
<dbReference type="AlphaFoldDB" id="A0A836P5Z7"/>
<evidence type="ECO:0000313" key="1">
    <source>
        <dbReference type="EMBL" id="KFA03837.1"/>
    </source>
</evidence>